<dbReference type="Proteomes" id="UP000789901">
    <property type="component" value="Unassembled WGS sequence"/>
</dbReference>
<gene>
    <name evidence="1" type="ORF">GMARGA_LOCUS44958</name>
</gene>
<dbReference type="SUPFAM" id="SSF141571">
    <property type="entry name" value="Pentapeptide repeat-like"/>
    <property type="match status" value="1"/>
</dbReference>
<feature type="non-terminal residue" evidence="1">
    <location>
        <position position="1"/>
    </location>
</feature>
<keyword evidence="2" id="KW-1185">Reference proteome</keyword>
<dbReference type="PANTHER" id="PTHR14136">
    <property type="entry name" value="BTB_POZ DOMAIN-CONTAINING PROTEIN KCTD9"/>
    <property type="match status" value="1"/>
</dbReference>
<dbReference type="InterPro" id="IPR051082">
    <property type="entry name" value="Pentapeptide-BTB/POZ_domain"/>
</dbReference>
<dbReference type="InterPro" id="IPR001646">
    <property type="entry name" value="5peptide_repeat"/>
</dbReference>
<accession>A0ABN7XM69</accession>
<name>A0ABN7XM69_GIGMA</name>
<dbReference type="EMBL" id="CAJVQB010156552">
    <property type="protein sequence ID" value="CAG8856137.1"/>
    <property type="molecule type" value="Genomic_DNA"/>
</dbReference>
<dbReference type="Pfam" id="PF13599">
    <property type="entry name" value="Pentapeptide_4"/>
    <property type="match status" value="1"/>
</dbReference>
<feature type="non-terminal residue" evidence="1">
    <location>
        <position position="125"/>
    </location>
</feature>
<dbReference type="PANTHER" id="PTHR14136:SF17">
    <property type="entry name" value="BTB_POZ DOMAIN-CONTAINING PROTEIN KCTD9"/>
    <property type="match status" value="1"/>
</dbReference>
<comment type="caution">
    <text evidence="1">The sequence shown here is derived from an EMBL/GenBank/DDBJ whole genome shotgun (WGS) entry which is preliminary data.</text>
</comment>
<evidence type="ECO:0000313" key="2">
    <source>
        <dbReference type="Proteomes" id="UP000789901"/>
    </source>
</evidence>
<evidence type="ECO:0000313" key="1">
    <source>
        <dbReference type="EMBL" id="CAG8856137.1"/>
    </source>
</evidence>
<protein>
    <submittedName>
        <fullName evidence="1">38167_t:CDS:1</fullName>
    </submittedName>
</protein>
<reference evidence="1 2" key="1">
    <citation type="submission" date="2021-06" db="EMBL/GenBank/DDBJ databases">
        <authorList>
            <person name="Kallberg Y."/>
            <person name="Tangrot J."/>
            <person name="Rosling A."/>
        </authorList>
    </citation>
    <scope>NUCLEOTIDE SEQUENCE [LARGE SCALE GENOMIC DNA]</scope>
    <source>
        <strain evidence="1 2">120-4 pot B 10/14</strain>
    </source>
</reference>
<organism evidence="1 2">
    <name type="scientific">Gigaspora margarita</name>
    <dbReference type="NCBI Taxonomy" id="4874"/>
    <lineage>
        <taxon>Eukaryota</taxon>
        <taxon>Fungi</taxon>
        <taxon>Fungi incertae sedis</taxon>
        <taxon>Mucoromycota</taxon>
        <taxon>Glomeromycotina</taxon>
        <taxon>Glomeromycetes</taxon>
        <taxon>Diversisporales</taxon>
        <taxon>Gigasporaceae</taxon>
        <taxon>Gigaspora</taxon>
    </lineage>
</organism>
<sequence length="125" mass="14000">PAIQQFLAEQVQQMPKYKQLLFNFIEYFKRDPIIPNASANAIMVLLCASISVNLSNIRIPGANLSNGVFNNLQFVRADLNNVNFNNAKLQSTNFEDANLQNAKLQDANLMGVNFNGANLRRSNLQ</sequence>
<proteinExistence type="predicted"/>
<dbReference type="Gene3D" id="2.160.20.80">
    <property type="entry name" value="E3 ubiquitin-protein ligase SopA"/>
    <property type="match status" value="1"/>
</dbReference>